<feature type="domain" description="F-box" evidence="1">
    <location>
        <begin position="34"/>
        <end position="81"/>
    </location>
</feature>
<name>A0A819Z260_9BILA</name>
<sequence length="107" mass="12809">MKRTKQQDNDLVQILNSNKKLKLENQIKMINSNKYLLEDLANEILYEIFEYLDSYDIYKGFYNLNKRFQNLAINSNVLTKINISTISKSNFEDYYRNRINFLGLLNP</sequence>
<comment type="caution">
    <text evidence="2">The sequence shown here is derived from an EMBL/GenBank/DDBJ whole genome shotgun (WGS) entry which is preliminary data.</text>
</comment>
<evidence type="ECO:0000259" key="1">
    <source>
        <dbReference type="PROSITE" id="PS50181"/>
    </source>
</evidence>
<dbReference type="EMBL" id="CAJOAX010016558">
    <property type="protein sequence ID" value="CAF4165572.1"/>
    <property type="molecule type" value="Genomic_DNA"/>
</dbReference>
<protein>
    <recommendedName>
        <fullName evidence="1">F-box domain-containing protein</fullName>
    </recommendedName>
</protein>
<gene>
    <name evidence="2" type="ORF">OTI717_LOCUS36935</name>
</gene>
<evidence type="ECO:0000313" key="2">
    <source>
        <dbReference type="EMBL" id="CAF4165572.1"/>
    </source>
</evidence>
<evidence type="ECO:0000313" key="3">
    <source>
        <dbReference type="Proteomes" id="UP000663823"/>
    </source>
</evidence>
<dbReference type="Proteomes" id="UP000663823">
    <property type="component" value="Unassembled WGS sequence"/>
</dbReference>
<dbReference type="InterPro" id="IPR036047">
    <property type="entry name" value="F-box-like_dom_sf"/>
</dbReference>
<dbReference type="PROSITE" id="PS50181">
    <property type="entry name" value="FBOX"/>
    <property type="match status" value="1"/>
</dbReference>
<reference evidence="2" key="1">
    <citation type="submission" date="2021-02" db="EMBL/GenBank/DDBJ databases">
        <authorList>
            <person name="Nowell W R."/>
        </authorList>
    </citation>
    <scope>NUCLEOTIDE SEQUENCE</scope>
</reference>
<dbReference type="AlphaFoldDB" id="A0A819Z260"/>
<dbReference type="CDD" id="cd09917">
    <property type="entry name" value="F-box_SF"/>
    <property type="match status" value="1"/>
</dbReference>
<accession>A0A819Z260</accession>
<proteinExistence type="predicted"/>
<feature type="non-terminal residue" evidence="2">
    <location>
        <position position="107"/>
    </location>
</feature>
<dbReference type="InterPro" id="IPR001810">
    <property type="entry name" value="F-box_dom"/>
</dbReference>
<organism evidence="2 3">
    <name type="scientific">Rotaria sordida</name>
    <dbReference type="NCBI Taxonomy" id="392033"/>
    <lineage>
        <taxon>Eukaryota</taxon>
        <taxon>Metazoa</taxon>
        <taxon>Spiralia</taxon>
        <taxon>Gnathifera</taxon>
        <taxon>Rotifera</taxon>
        <taxon>Eurotatoria</taxon>
        <taxon>Bdelloidea</taxon>
        <taxon>Philodinida</taxon>
        <taxon>Philodinidae</taxon>
        <taxon>Rotaria</taxon>
    </lineage>
</organism>
<dbReference type="SUPFAM" id="SSF81383">
    <property type="entry name" value="F-box domain"/>
    <property type="match status" value="1"/>
</dbReference>